<gene>
    <name evidence="5" type="ORF">RJ641_035017</name>
</gene>
<accession>A0AAN8ZEJ5</accession>
<dbReference type="PANTHER" id="PTHR22762">
    <property type="entry name" value="ALPHA-GLUCOSIDASE"/>
    <property type="match status" value="1"/>
</dbReference>
<comment type="caution">
    <text evidence="5">The sequence shown here is derived from an EMBL/GenBank/DDBJ whole genome shotgun (WGS) entry which is preliminary data.</text>
</comment>
<feature type="domain" description="DUF5110" evidence="4">
    <location>
        <begin position="429"/>
        <end position="498"/>
    </location>
</feature>
<dbReference type="Pfam" id="PF01055">
    <property type="entry name" value="Glyco_hydro_31_2nd"/>
    <property type="match status" value="1"/>
</dbReference>
<comment type="similarity">
    <text evidence="1 2">Belongs to the glycosyl hydrolase 31 family.</text>
</comment>
<keyword evidence="2 5" id="KW-0378">Hydrolase</keyword>
<evidence type="ECO:0000256" key="2">
    <source>
        <dbReference type="RuleBase" id="RU361185"/>
    </source>
</evidence>
<evidence type="ECO:0000256" key="1">
    <source>
        <dbReference type="ARBA" id="ARBA00007806"/>
    </source>
</evidence>
<keyword evidence="2" id="KW-0326">Glycosidase</keyword>
<dbReference type="GO" id="GO:0005975">
    <property type="term" value="P:carbohydrate metabolic process"/>
    <property type="evidence" value="ECO:0007669"/>
    <property type="project" value="InterPro"/>
</dbReference>
<dbReference type="InterPro" id="IPR017853">
    <property type="entry name" value="GH"/>
</dbReference>
<feature type="domain" description="Glycoside hydrolase family 31 TIM barrel" evidence="3">
    <location>
        <begin position="79"/>
        <end position="138"/>
    </location>
</feature>
<evidence type="ECO:0000259" key="4">
    <source>
        <dbReference type="Pfam" id="PF17137"/>
    </source>
</evidence>
<dbReference type="Pfam" id="PF17137">
    <property type="entry name" value="DUF5110"/>
    <property type="match status" value="1"/>
</dbReference>
<reference evidence="5 6" key="1">
    <citation type="submission" date="2023-12" db="EMBL/GenBank/DDBJ databases">
        <title>A high-quality genome assembly for Dillenia turbinata (Dilleniales).</title>
        <authorList>
            <person name="Chanderbali A."/>
        </authorList>
    </citation>
    <scope>NUCLEOTIDE SEQUENCE [LARGE SCALE GENOMIC DNA]</scope>
    <source>
        <strain evidence="5">LSX21</strain>
        <tissue evidence="5">Leaf</tissue>
    </source>
</reference>
<proteinExistence type="inferred from homology"/>
<dbReference type="PANTHER" id="PTHR22762:SF120">
    <property type="entry name" value="HETEROGLYCAN GLUCOSIDASE 1"/>
    <property type="match status" value="1"/>
</dbReference>
<dbReference type="Gene3D" id="2.60.40.1180">
    <property type="entry name" value="Golgi alpha-mannosidase II"/>
    <property type="match status" value="1"/>
</dbReference>
<dbReference type="Proteomes" id="UP001370490">
    <property type="component" value="Unassembled WGS sequence"/>
</dbReference>
<dbReference type="AlphaFoldDB" id="A0AAN8ZEJ5"/>
<dbReference type="InterPro" id="IPR033403">
    <property type="entry name" value="DUF5110"/>
</dbReference>
<evidence type="ECO:0000313" key="5">
    <source>
        <dbReference type="EMBL" id="KAK6934862.1"/>
    </source>
</evidence>
<dbReference type="InterPro" id="IPR000322">
    <property type="entry name" value="Glyco_hydro_31_TIM"/>
</dbReference>
<organism evidence="5 6">
    <name type="scientific">Dillenia turbinata</name>
    <dbReference type="NCBI Taxonomy" id="194707"/>
    <lineage>
        <taxon>Eukaryota</taxon>
        <taxon>Viridiplantae</taxon>
        <taxon>Streptophyta</taxon>
        <taxon>Embryophyta</taxon>
        <taxon>Tracheophyta</taxon>
        <taxon>Spermatophyta</taxon>
        <taxon>Magnoliopsida</taxon>
        <taxon>eudicotyledons</taxon>
        <taxon>Gunneridae</taxon>
        <taxon>Pentapetalae</taxon>
        <taxon>Dilleniales</taxon>
        <taxon>Dilleniaceae</taxon>
        <taxon>Dillenia</taxon>
    </lineage>
</organism>
<dbReference type="SUPFAM" id="SSF51445">
    <property type="entry name" value="(Trans)glycosidases"/>
    <property type="match status" value="1"/>
</dbReference>
<name>A0AAN8ZEJ5_9MAGN</name>
<sequence length="790" mass="88539">MVSILELIFDILSQSRIAVPFAASWKSPACIDDLSSFADLTCWYVLSSRSQLDRHAQQNIQIRAFHFRTERNKKNWCQLHNGLSGQPLSGPDIGGFGGNATPRLFGRWMGVGAMLPFCRGHSENDTNDHEPWSFGEEVGFCSASRILALSLNMFSFRVASEDCVTYHHFDIMQSTHALMMPLRYKIVNNKMTIQLNALITLRSYIPPVVLHRSNILVCMNNQNLILVCLVPLACNGKCEEVCRLALKRRYHLIPHIYTLFYMAHTTGTPVAVPIFFADPKDPSLRRHENSFLLGPVLNLRAIKELLGSCGLHANAFPSYPDQGSEDMLAVLPSGIWLNFDFDDSHPDLPSLYLKGGSVIPLGPPHQHVGEAKLNDDLTLLVALDENVKRKTAAKSFLKGIQECQYHNPQQNVETKFRINHRITILRGFLKIYEVLGLDSRKAEGLLFEDDGDGYDFTKGGYLLTYYAAECVSSTITVSISKTEGLWQRPKRRLHVVILLGEGATLDAWGTDGEVLQVIMPSEKEVSGLVSASKEHYKARIEINLAEELFSSLSLLCKKLINLQVSSFLSVNNNCISVIMSSQTMLPNAASAKRIPDVENGAEISKSPNELKRGAWILKVVPWVGGRIIAMMLVSSGAQWLHSGIEINGYEEYSGTEYRSAGCTEEYSVIKLWVGDEMVLPPFDVNQDIESEHEQEVNLQKEEQKRKDHASIGWSLAQTAAKRDASIGWSRVQTAAKRDLTMLQGRLFKILSFQCLQTLAKREEQGSRSKFYGKHSKELYSTKSSHLLENQ</sequence>
<protein>
    <submittedName>
        <fullName evidence="5">Glycoside hydrolase family 31</fullName>
    </submittedName>
</protein>
<keyword evidence="6" id="KW-1185">Reference proteome</keyword>
<evidence type="ECO:0000313" key="6">
    <source>
        <dbReference type="Proteomes" id="UP001370490"/>
    </source>
</evidence>
<dbReference type="Gene3D" id="3.20.20.80">
    <property type="entry name" value="Glycosidases"/>
    <property type="match status" value="2"/>
</dbReference>
<dbReference type="EMBL" id="JBAMMX010000008">
    <property type="protein sequence ID" value="KAK6934862.1"/>
    <property type="molecule type" value="Genomic_DNA"/>
</dbReference>
<dbReference type="InterPro" id="IPR013780">
    <property type="entry name" value="Glyco_hydro_b"/>
</dbReference>
<evidence type="ECO:0000259" key="3">
    <source>
        <dbReference type="Pfam" id="PF01055"/>
    </source>
</evidence>
<dbReference type="GO" id="GO:0004553">
    <property type="term" value="F:hydrolase activity, hydrolyzing O-glycosyl compounds"/>
    <property type="evidence" value="ECO:0007669"/>
    <property type="project" value="InterPro"/>
</dbReference>